<dbReference type="PANTHER" id="PTHR43140">
    <property type="entry name" value="TYPE-1 RESTRICTION ENZYME ECOKI SPECIFICITY PROTEIN"/>
    <property type="match status" value="1"/>
</dbReference>
<dbReference type="InterPro" id="IPR044946">
    <property type="entry name" value="Restrct_endonuc_typeI_TRD_sf"/>
</dbReference>
<dbReference type="InterPro" id="IPR000055">
    <property type="entry name" value="Restrct_endonuc_typeI_TRD"/>
</dbReference>
<comment type="similarity">
    <text evidence="1">Belongs to the type-I restriction system S methylase family.</text>
</comment>
<keyword evidence="3" id="KW-0238">DNA-binding</keyword>
<comment type="caution">
    <text evidence="5">The sequence shown here is derived from an EMBL/GenBank/DDBJ whole genome shotgun (WGS) entry which is preliminary data.</text>
</comment>
<dbReference type="CDD" id="cd17267">
    <property type="entry name" value="RMtype1_S_EcoAO83I-TRD1-CR1_like"/>
    <property type="match status" value="1"/>
</dbReference>
<dbReference type="Gene3D" id="3.90.220.20">
    <property type="entry name" value="DNA methylase specificity domains"/>
    <property type="match status" value="2"/>
</dbReference>
<dbReference type="RefSeq" id="WP_147924281.1">
    <property type="nucleotide sequence ID" value="NZ_VRTY01000191.1"/>
</dbReference>
<evidence type="ECO:0000256" key="2">
    <source>
        <dbReference type="ARBA" id="ARBA00022747"/>
    </source>
</evidence>
<gene>
    <name evidence="5" type="ORF">FVR03_23865</name>
</gene>
<dbReference type="OrthoDB" id="825893at2"/>
<evidence type="ECO:0000259" key="4">
    <source>
        <dbReference type="Pfam" id="PF01420"/>
    </source>
</evidence>
<accession>A0A5C8IGH7</accession>
<feature type="domain" description="Type I restriction modification DNA specificity" evidence="4">
    <location>
        <begin position="8"/>
        <end position="161"/>
    </location>
</feature>
<dbReference type="SUPFAM" id="SSF116734">
    <property type="entry name" value="DNA methylase specificity domain"/>
    <property type="match status" value="2"/>
</dbReference>
<dbReference type="EMBL" id="VRTY01000191">
    <property type="protein sequence ID" value="TXK20953.1"/>
    <property type="molecule type" value="Genomic_DNA"/>
</dbReference>
<evidence type="ECO:0000256" key="1">
    <source>
        <dbReference type="ARBA" id="ARBA00010923"/>
    </source>
</evidence>
<dbReference type="GO" id="GO:0009307">
    <property type="term" value="P:DNA restriction-modification system"/>
    <property type="evidence" value="ECO:0007669"/>
    <property type="project" value="UniProtKB-KW"/>
</dbReference>
<evidence type="ECO:0000313" key="5">
    <source>
        <dbReference type="EMBL" id="TXK20953.1"/>
    </source>
</evidence>
<protein>
    <recommendedName>
        <fullName evidence="4">Type I restriction modification DNA specificity domain-containing protein</fullName>
    </recommendedName>
</protein>
<evidence type="ECO:0000313" key="6">
    <source>
        <dbReference type="Proteomes" id="UP000321926"/>
    </source>
</evidence>
<dbReference type="Pfam" id="PF01420">
    <property type="entry name" value="Methylase_S"/>
    <property type="match status" value="2"/>
</dbReference>
<dbReference type="GO" id="GO:0003677">
    <property type="term" value="F:DNA binding"/>
    <property type="evidence" value="ECO:0007669"/>
    <property type="project" value="UniProtKB-KW"/>
</dbReference>
<proteinExistence type="inferred from homology"/>
<dbReference type="Proteomes" id="UP000321926">
    <property type="component" value="Unassembled WGS sequence"/>
</dbReference>
<dbReference type="InterPro" id="IPR051212">
    <property type="entry name" value="Type-I_RE_S_subunit"/>
</dbReference>
<organism evidence="5 6">
    <name type="scientific">Pontibacter qinzhouensis</name>
    <dbReference type="NCBI Taxonomy" id="2603253"/>
    <lineage>
        <taxon>Bacteria</taxon>
        <taxon>Pseudomonadati</taxon>
        <taxon>Bacteroidota</taxon>
        <taxon>Cytophagia</taxon>
        <taxon>Cytophagales</taxon>
        <taxon>Hymenobacteraceae</taxon>
        <taxon>Pontibacter</taxon>
    </lineage>
</organism>
<dbReference type="AlphaFoldDB" id="A0A5C8IGH7"/>
<dbReference type="PANTHER" id="PTHR43140:SF1">
    <property type="entry name" value="TYPE I RESTRICTION ENZYME ECOKI SPECIFICITY SUBUNIT"/>
    <property type="match status" value="1"/>
</dbReference>
<sequence>MIDKSVLPEHWEVKKLGDVCEFEYGKALKKELRDETGKYDVFGSNGVVGKHAQYIIEEPCVIVGRKGAAGEVHLSLNPAWPIDTTYFVKQKPSFDLKFLYYQLRSLQLGSLDKSTAIPGLNRNDAYQKEFVLPPLTEQLEIVAKIEELFSELDKGKEQLITARQQLKVYRQAVLKWAFEGRFTNLEVKEEELPEGWKWVKTGEVIQTINNGYTPKKGFLSDGEGEVPFIKVYNLNFDGTLNSKKNPTFIPRAIHVKDLKRSICYPGDVLINIVGPPLGKVSVVSNEYPEWNINQAIVLFRPNEKVSSKYLSYFMQNSVTINWLEKTSKATAGQWNVKVTTCREIPLPLAPPEEQNHIVQEIESRLSVCDKVEETISLSLQQAETLRQSILKQAFEGKLVKQSSKELDIISI</sequence>
<reference evidence="5 6" key="1">
    <citation type="submission" date="2019-08" db="EMBL/GenBank/DDBJ databases">
        <authorList>
            <person name="Shi S."/>
        </authorList>
    </citation>
    <scope>NUCLEOTIDE SEQUENCE [LARGE SCALE GENOMIC DNA]</scope>
    <source>
        <strain evidence="5 6">GY10130</strain>
    </source>
</reference>
<keyword evidence="6" id="KW-1185">Reference proteome</keyword>
<name>A0A5C8IGH7_9BACT</name>
<keyword evidence="2" id="KW-0680">Restriction system</keyword>
<feature type="domain" description="Type I restriction modification DNA specificity" evidence="4">
    <location>
        <begin position="193"/>
        <end position="375"/>
    </location>
</feature>
<evidence type="ECO:0000256" key="3">
    <source>
        <dbReference type="ARBA" id="ARBA00023125"/>
    </source>
</evidence>